<dbReference type="Gene3D" id="1.20.1070.10">
    <property type="entry name" value="Rhodopsin 7-helix transmembrane proteins"/>
    <property type="match status" value="1"/>
</dbReference>
<evidence type="ECO:0000256" key="10">
    <source>
        <dbReference type="ARBA" id="ARBA00023170"/>
    </source>
</evidence>
<dbReference type="AlphaFoldDB" id="H3AB85"/>
<keyword evidence="10 13" id="KW-0675">Receptor</keyword>
<dbReference type="PRINTS" id="PR00245">
    <property type="entry name" value="OLFACTORYR"/>
</dbReference>
<dbReference type="GO" id="GO:0004984">
    <property type="term" value="F:olfactory receptor activity"/>
    <property type="evidence" value="ECO:0007669"/>
    <property type="project" value="InterPro"/>
</dbReference>
<keyword evidence="9" id="KW-1015">Disulfide bond</keyword>
<dbReference type="Pfam" id="PF13853">
    <property type="entry name" value="7tm_4"/>
    <property type="match status" value="1"/>
</dbReference>
<dbReference type="SUPFAM" id="SSF81321">
    <property type="entry name" value="Family A G protein-coupled receptor-like"/>
    <property type="match status" value="1"/>
</dbReference>
<evidence type="ECO:0000256" key="9">
    <source>
        <dbReference type="ARBA" id="ARBA00023157"/>
    </source>
</evidence>
<feature type="transmembrane region" description="Helical" evidence="14">
    <location>
        <begin position="30"/>
        <end position="55"/>
    </location>
</feature>
<feature type="transmembrane region" description="Helical" evidence="14">
    <location>
        <begin position="67"/>
        <end position="91"/>
    </location>
</feature>
<dbReference type="InterPro" id="IPR000276">
    <property type="entry name" value="GPCR_Rhodpsn"/>
</dbReference>
<reference evidence="16" key="2">
    <citation type="submission" date="2025-08" db="UniProtKB">
        <authorList>
            <consortium name="Ensembl"/>
        </authorList>
    </citation>
    <scope>IDENTIFICATION</scope>
</reference>
<keyword evidence="3 14" id="KW-0716">Sensory transduction</keyword>
<keyword evidence="12 13" id="KW-0807">Transducer</keyword>
<evidence type="ECO:0000256" key="4">
    <source>
        <dbReference type="ARBA" id="ARBA00022692"/>
    </source>
</evidence>
<dbReference type="PROSITE" id="PS50262">
    <property type="entry name" value="G_PROTEIN_RECEP_F1_2"/>
    <property type="match status" value="1"/>
</dbReference>
<evidence type="ECO:0000256" key="2">
    <source>
        <dbReference type="ARBA" id="ARBA00022475"/>
    </source>
</evidence>
<dbReference type="EMBL" id="AFYH01229125">
    <property type="status" value="NOT_ANNOTATED_CDS"/>
    <property type="molecule type" value="Genomic_DNA"/>
</dbReference>
<evidence type="ECO:0000256" key="5">
    <source>
        <dbReference type="ARBA" id="ARBA00022725"/>
    </source>
</evidence>
<evidence type="ECO:0000256" key="13">
    <source>
        <dbReference type="RuleBase" id="RU000688"/>
    </source>
</evidence>
<reference evidence="17" key="1">
    <citation type="submission" date="2011-08" db="EMBL/GenBank/DDBJ databases">
        <title>The draft genome of Latimeria chalumnae.</title>
        <authorList>
            <person name="Di Palma F."/>
            <person name="Alfoldi J."/>
            <person name="Johnson J."/>
            <person name="Berlin A."/>
            <person name="Gnerre S."/>
            <person name="Jaffe D."/>
            <person name="MacCallum I."/>
            <person name="Young S."/>
            <person name="Walker B.J."/>
            <person name="Lander E."/>
            <person name="Lindblad-Toh K."/>
        </authorList>
    </citation>
    <scope>NUCLEOTIDE SEQUENCE [LARGE SCALE GENOMIC DNA]</scope>
    <source>
        <strain evidence="17">Wild caught</strain>
    </source>
</reference>
<evidence type="ECO:0000256" key="12">
    <source>
        <dbReference type="ARBA" id="ARBA00023224"/>
    </source>
</evidence>
<feature type="transmembrane region" description="Helical" evidence="14">
    <location>
        <begin position="203"/>
        <end position="230"/>
    </location>
</feature>
<dbReference type="GeneTree" id="ENSGT00950000182847"/>
<dbReference type="InParanoid" id="H3AB85"/>
<comment type="similarity">
    <text evidence="13">Belongs to the G-protein coupled receptor 1 family.</text>
</comment>
<evidence type="ECO:0000313" key="17">
    <source>
        <dbReference type="Proteomes" id="UP000008672"/>
    </source>
</evidence>
<feature type="domain" description="G-protein coupled receptors family 1 profile" evidence="15">
    <location>
        <begin position="45"/>
        <end position="296"/>
    </location>
</feature>
<dbReference type="PRINTS" id="PR00237">
    <property type="entry name" value="GPCRRHODOPSN"/>
</dbReference>
<comment type="subcellular location">
    <subcellularLocation>
        <location evidence="1 14">Cell membrane</location>
        <topology evidence="1 14">Multi-pass membrane protein</topology>
    </subcellularLocation>
</comment>
<keyword evidence="5 14" id="KW-0552">Olfaction</keyword>
<dbReference type="FunCoup" id="H3AB85">
    <property type="interactions" value="497"/>
</dbReference>
<evidence type="ECO:0000259" key="15">
    <source>
        <dbReference type="PROSITE" id="PS50262"/>
    </source>
</evidence>
<dbReference type="HOGENOM" id="CLU_012526_0_1_1"/>
<evidence type="ECO:0000256" key="14">
    <source>
        <dbReference type="RuleBase" id="RU363047"/>
    </source>
</evidence>
<keyword evidence="11" id="KW-0325">Glycoprotein</keyword>
<dbReference type="PROSITE" id="PS00237">
    <property type="entry name" value="G_PROTEIN_RECEP_F1_1"/>
    <property type="match status" value="1"/>
</dbReference>
<evidence type="ECO:0000256" key="8">
    <source>
        <dbReference type="ARBA" id="ARBA00023136"/>
    </source>
</evidence>
<dbReference type="PANTHER" id="PTHR26450">
    <property type="entry name" value="OLFACTORY RECEPTOR 56B1-RELATED"/>
    <property type="match status" value="1"/>
</dbReference>
<dbReference type="InterPro" id="IPR050402">
    <property type="entry name" value="OR51/52/56-like"/>
</dbReference>
<proteinExistence type="inferred from homology"/>
<accession>H3AB85</accession>
<protein>
    <recommendedName>
        <fullName evidence="14">Olfactory receptor</fullName>
    </recommendedName>
</protein>
<organism evidence="16 17">
    <name type="scientific">Latimeria chalumnae</name>
    <name type="common">Coelacanth</name>
    <dbReference type="NCBI Taxonomy" id="7897"/>
    <lineage>
        <taxon>Eukaryota</taxon>
        <taxon>Metazoa</taxon>
        <taxon>Chordata</taxon>
        <taxon>Craniata</taxon>
        <taxon>Vertebrata</taxon>
        <taxon>Euteleostomi</taxon>
        <taxon>Coelacanthiformes</taxon>
        <taxon>Coelacanthidae</taxon>
        <taxon>Latimeria</taxon>
    </lineage>
</organism>
<evidence type="ECO:0000256" key="3">
    <source>
        <dbReference type="ARBA" id="ARBA00022606"/>
    </source>
</evidence>
<evidence type="ECO:0000256" key="7">
    <source>
        <dbReference type="ARBA" id="ARBA00023040"/>
    </source>
</evidence>
<feature type="transmembrane region" description="Helical" evidence="14">
    <location>
        <begin position="250"/>
        <end position="272"/>
    </location>
</feature>
<dbReference type="InterPro" id="IPR017452">
    <property type="entry name" value="GPCR_Rhodpsn_7TM"/>
</dbReference>
<dbReference type="eggNOG" id="ENOG502QW4X">
    <property type="taxonomic scope" value="Eukaryota"/>
</dbReference>
<dbReference type="FunFam" id="1.20.1070.10:FF:000024">
    <property type="entry name" value="Olfactory receptor"/>
    <property type="match status" value="1"/>
</dbReference>
<keyword evidence="4 13" id="KW-0812">Transmembrane</keyword>
<keyword evidence="7 13" id="KW-0297">G-protein coupled receptor</keyword>
<dbReference type="Ensembl" id="ENSLACT00000006965.1">
    <property type="protein sequence ID" value="ENSLACP00000006906.1"/>
    <property type="gene ID" value="ENSLACG00000006131.1"/>
</dbReference>
<evidence type="ECO:0000256" key="11">
    <source>
        <dbReference type="ARBA" id="ARBA00023180"/>
    </source>
</evidence>
<name>H3AB85_LATCH</name>
<keyword evidence="2 14" id="KW-1003">Cell membrane</keyword>
<keyword evidence="17" id="KW-1185">Reference proteome</keyword>
<evidence type="ECO:0000256" key="6">
    <source>
        <dbReference type="ARBA" id="ARBA00022989"/>
    </source>
</evidence>
<keyword evidence="8 14" id="KW-0472">Membrane</keyword>
<feature type="transmembrane region" description="Helical" evidence="14">
    <location>
        <begin position="145"/>
        <end position="166"/>
    </location>
</feature>
<dbReference type="GO" id="GO:0004930">
    <property type="term" value="F:G protein-coupled receptor activity"/>
    <property type="evidence" value="ECO:0007669"/>
    <property type="project" value="UniProtKB-KW"/>
</dbReference>
<sequence length="322" mass="35895">FSAKESSNISIVQPSGFYLVGFTNLKNSEYLLVFLFLVYVITLLGNFTLMAVVCLQPQLHTPRYMAVFNLAVADVVYNTTLIPKALLAFLFNSNFIGFDACFTQMFFALYAVIMESLSLLIMAYDRFVAICFPLQYPSVNTSTKMFIIVASCWLGLIIPLLCMVLLTARLPFCKSVEIPSFLCDTGATLSLVCADISMNNRGALLISIALLYGPLALIFLTYVVVLNAVIKLDSATSRRKPINTCVTHLILVLIFYVPLIVNSLLTQLSLIYSYKIRTLSIALASTLPPMLNPIIYSLNTEEVQSFISRAFKKWNIFPLQKG</sequence>
<dbReference type="Proteomes" id="UP000008672">
    <property type="component" value="Unassembled WGS sequence"/>
</dbReference>
<evidence type="ECO:0000256" key="1">
    <source>
        <dbReference type="ARBA" id="ARBA00004651"/>
    </source>
</evidence>
<dbReference type="GO" id="GO:0005886">
    <property type="term" value="C:plasma membrane"/>
    <property type="evidence" value="ECO:0007669"/>
    <property type="project" value="UniProtKB-SubCell"/>
</dbReference>
<keyword evidence="6 14" id="KW-1133">Transmembrane helix</keyword>
<feature type="transmembrane region" description="Helical" evidence="14">
    <location>
        <begin position="103"/>
        <end position="124"/>
    </location>
</feature>
<dbReference type="InterPro" id="IPR000725">
    <property type="entry name" value="Olfact_rcpt"/>
</dbReference>
<evidence type="ECO:0000313" key="16">
    <source>
        <dbReference type="Ensembl" id="ENSLACP00000006906.1"/>
    </source>
</evidence>
<reference evidence="16" key="3">
    <citation type="submission" date="2025-09" db="UniProtKB">
        <authorList>
            <consortium name="Ensembl"/>
        </authorList>
    </citation>
    <scope>IDENTIFICATION</scope>
</reference>
<dbReference type="PANTHER" id="PTHR26450:SF87">
    <property type="entry name" value="OLFACTORY RECEPTOR 51F2"/>
    <property type="match status" value="1"/>
</dbReference>